<keyword evidence="5" id="KW-1185">Reference proteome</keyword>
<dbReference type="InterPro" id="IPR056884">
    <property type="entry name" value="NPHP3-like_N"/>
</dbReference>
<evidence type="ECO:0000256" key="2">
    <source>
        <dbReference type="SAM" id="MobiDB-lite"/>
    </source>
</evidence>
<dbReference type="PANTHER" id="PTHR10039">
    <property type="entry name" value="AMELOGENIN"/>
    <property type="match status" value="1"/>
</dbReference>
<dbReference type="Proteomes" id="UP001218218">
    <property type="component" value="Unassembled WGS sequence"/>
</dbReference>
<protein>
    <recommendedName>
        <fullName evidence="3">Nephrocystin 3-like N-terminal domain-containing protein</fullName>
    </recommendedName>
</protein>
<dbReference type="Gene3D" id="3.40.50.300">
    <property type="entry name" value="P-loop containing nucleotide triphosphate hydrolases"/>
    <property type="match status" value="1"/>
</dbReference>
<dbReference type="InterPro" id="IPR027417">
    <property type="entry name" value="P-loop_NTPase"/>
</dbReference>
<keyword evidence="1" id="KW-0677">Repeat</keyword>
<dbReference type="EMBL" id="JARIHO010000050">
    <property type="protein sequence ID" value="KAJ7321705.1"/>
    <property type="molecule type" value="Genomic_DNA"/>
</dbReference>
<proteinExistence type="predicted"/>
<evidence type="ECO:0000259" key="3">
    <source>
        <dbReference type="Pfam" id="PF24883"/>
    </source>
</evidence>
<reference evidence="4" key="1">
    <citation type="submission" date="2023-03" db="EMBL/GenBank/DDBJ databases">
        <title>Massive genome expansion in bonnet fungi (Mycena s.s.) driven by repeated elements and novel gene families across ecological guilds.</title>
        <authorList>
            <consortium name="Lawrence Berkeley National Laboratory"/>
            <person name="Harder C.B."/>
            <person name="Miyauchi S."/>
            <person name="Viragh M."/>
            <person name="Kuo A."/>
            <person name="Thoen E."/>
            <person name="Andreopoulos B."/>
            <person name="Lu D."/>
            <person name="Skrede I."/>
            <person name="Drula E."/>
            <person name="Henrissat B."/>
            <person name="Morin E."/>
            <person name="Kohler A."/>
            <person name="Barry K."/>
            <person name="LaButti K."/>
            <person name="Morin E."/>
            <person name="Salamov A."/>
            <person name="Lipzen A."/>
            <person name="Mereny Z."/>
            <person name="Hegedus B."/>
            <person name="Baldrian P."/>
            <person name="Stursova M."/>
            <person name="Weitz H."/>
            <person name="Taylor A."/>
            <person name="Grigoriev I.V."/>
            <person name="Nagy L.G."/>
            <person name="Martin F."/>
            <person name="Kauserud H."/>
        </authorList>
    </citation>
    <scope>NUCLEOTIDE SEQUENCE</scope>
    <source>
        <strain evidence="4">CBHHK002</strain>
    </source>
</reference>
<dbReference type="SUPFAM" id="SSF52540">
    <property type="entry name" value="P-loop containing nucleoside triphosphate hydrolases"/>
    <property type="match status" value="1"/>
</dbReference>
<accession>A0AAD6ZGH5</accession>
<evidence type="ECO:0000313" key="4">
    <source>
        <dbReference type="EMBL" id="KAJ7321705.1"/>
    </source>
</evidence>
<dbReference type="PANTHER" id="PTHR10039:SF17">
    <property type="entry name" value="FUNGAL STAND N-TERMINAL GOODBYE DOMAIN-CONTAINING PROTEIN-RELATED"/>
    <property type="match status" value="1"/>
</dbReference>
<feature type="compositionally biased region" description="Low complexity" evidence="2">
    <location>
        <begin position="9"/>
        <end position="28"/>
    </location>
</feature>
<dbReference type="Pfam" id="PF24883">
    <property type="entry name" value="NPHP3_N"/>
    <property type="match status" value="1"/>
</dbReference>
<feature type="region of interest" description="Disordered" evidence="2">
    <location>
        <begin position="1"/>
        <end position="75"/>
    </location>
</feature>
<sequence length="580" mass="64495">MGCEDAQDTSSRPSSESSSSDSWPTPTSQALPPSRAHLYEPSRSDPPVTPPGLLSDPQDPLTGPRNRNSDAGRTAPDLARATIGFRSVPLDPAQTSGSHGATASPVVAFDDNICPDLPQTSIHGGTFNSVGGNLTNNHIHRRGEAGLHILYRACAGDAFHDSADRYPQPRCHPETRTKYLNDLCQWASGTVQKGSIFFNSENGDGTAERHASSRILWLYGPAGSGKSAIAQSLCQKLRGADRLGGSFFFQRNHPSRGNAKKLFPTIAYQLTRLRPELNRSISMTIENNPAIVDEAFSLHLQKLIIEPCHQARLTEPLCVVVDGLDECEGQLIQQEILWLISHAVRKYDIPLLFLIASRPEPHIDEIFRHPLLNGFHFPMNIQQSFADVRKYLQDEFRRIHQSHQDTMSMVPAPWPHPNNIECLVARSSGYFIYAATIVKFIDDKDFRPTERLSVIMGIGTPKSTEDEPPFRALDQLYIQILSQTRPATRTALLRILTVNLLDGQLNVCDIEQLLELQTGDVGLVLRHLHSLLKVPRKANDEISVHHASFRDFLNDPTRSGEFYAGSVDHHTYLTQQILKA</sequence>
<comment type="caution">
    <text evidence="4">The sequence shown here is derived from an EMBL/GenBank/DDBJ whole genome shotgun (WGS) entry which is preliminary data.</text>
</comment>
<evidence type="ECO:0000313" key="5">
    <source>
        <dbReference type="Proteomes" id="UP001218218"/>
    </source>
</evidence>
<feature type="domain" description="Nephrocystin 3-like N-terminal" evidence="3">
    <location>
        <begin position="197"/>
        <end position="358"/>
    </location>
</feature>
<organism evidence="4 5">
    <name type="scientific">Mycena albidolilacea</name>
    <dbReference type="NCBI Taxonomy" id="1033008"/>
    <lineage>
        <taxon>Eukaryota</taxon>
        <taxon>Fungi</taxon>
        <taxon>Dikarya</taxon>
        <taxon>Basidiomycota</taxon>
        <taxon>Agaricomycotina</taxon>
        <taxon>Agaricomycetes</taxon>
        <taxon>Agaricomycetidae</taxon>
        <taxon>Agaricales</taxon>
        <taxon>Marasmiineae</taxon>
        <taxon>Mycenaceae</taxon>
        <taxon>Mycena</taxon>
    </lineage>
</organism>
<name>A0AAD6ZGH5_9AGAR</name>
<gene>
    <name evidence="4" type="ORF">DFH08DRAFT_788686</name>
</gene>
<dbReference type="AlphaFoldDB" id="A0AAD6ZGH5"/>
<evidence type="ECO:0000256" key="1">
    <source>
        <dbReference type="ARBA" id="ARBA00022737"/>
    </source>
</evidence>